<evidence type="ECO:0000256" key="1">
    <source>
        <dbReference type="ARBA" id="ARBA00004127"/>
    </source>
</evidence>
<keyword evidence="2 5" id="KW-0812">Transmembrane</keyword>
<dbReference type="EMBL" id="CP000112">
    <property type="protein sequence ID" value="ABB38356.1"/>
    <property type="molecule type" value="Genomic_DNA"/>
</dbReference>
<evidence type="ECO:0008006" key="8">
    <source>
        <dbReference type="Google" id="ProtNLM"/>
    </source>
</evidence>
<evidence type="ECO:0000256" key="3">
    <source>
        <dbReference type="ARBA" id="ARBA00022989"/>
    </source>
</evidence>
<organism evidence="6 7">
    <name type="scientific">Oleidesulfovibrio alaskensis (strain ATCC BAA-1058 / DSM 17464 / G20)</name>
    <name type="common">Desulfovibrio alaskensis</name>
    <dbReference type="NCBI Taxonomy" id="207559"/>
    <lineage>
        <taxon>Bacteria</taxon>
        <taxon>Pseudomonadati</taxon>
        <taxon>Thermodesulfobacteriota</taxon>
        <taxon>Desulfovibrionia</taxon>
        <taxon>Desulfovibrionales</taxon>
        <taxon>Desulfovibrionaceae</taxon>
        <taxon>Oleidesulfovibrio</taxon>
    </lineage>
</organism>
<name>Q311P0_OLEA2</name>
<keyword evidence="7" id="KW-1185">Reference proteome</keyword>
<keyword evidence="4 5" id="KW-0472">Membrane</keyword>
<feature type="transmembrane region" description="Helical" evidence="5">
    <location>
        <begin position="47"/>
        <end position="65"/>
    </location>
</feature>
<gene>
    <name evidence="6" type="ordered locus">Dde_1559</name>
</gene>
<dbReference type="RefSeq" id="WP_011367518.1">
    <property type="nucleotide sequence ID" value="NC_007519.1"/>
</dbReference>
<dbReference type="PANTHER" id="PTHR43847:SF1">
    <property type="entry name" value="BLL3993 PROTEIN"/>
    <property type="match status" value="1"/>
</dbReference>
<dbReference type="STRING" id="207559.Dde_1559"/>
<dbReference type="PANTHER" id="PTHR43847">
    <property type="entry name" value="BLL3993 PROTEIN"/>
    <property type="match status" value="1"/>
</dbReference>
<dbReference type="InterPro" id="IPR052527">
    <property type="entry name" value="Metal_cation-efflux_comp"/>
</dbReference>
<protein>
    <recommendedName>
        <fullName evidence="8">Isoprenylcysteine carboxyl methyltransferase</fullName>
    </recommendedName>
</protein>
<dbReference type="HOGENOM" id="CLU_065200_4_0_7"/>
<feature type="transmembrane region" description="Helical" evidence="5">
    <location>
        <begin position="20"/>
        <end position="40"/>
    </location>
</feature>
<evidence type="ECO:0000313" key="6">
    <source>
        <dbReference type="EMBL" id="ABB38356.1"/>
    </source>
</evidence>
<evidence type="ECO:0000313" key="7">
    <source>
        <dbReference type="Proteomes" id="UP000002710"/>
    </source>
</evidence>
<dbReference type="Proteomes" id="UP000002710">
    <property type="component" value="Chromosome"/>
</dbReference>
<dbReference type="Pfam" id="PF04191">
    <property type="entry name" value="PEMT"/>
    <property type="match status" value="1"/>
</dbReference>
<feature type="transmembrane region" description="Helical" evidence="5">
    <location>
        <begin position="104"/>
        <end position="130"/>
    </location>
</feature>
<evidence type="ECO:0000256" key="4">
    <source>
        <dbReference type="ARBA" id="ARBA00023136"/>
    </source>
</evidence>
<accession>Q311P0</accession>
<dbReference type="KEGG" id="dde:Dde_1559"/>
<evidence type="ECO:0000256" key="5">
    <source>
        <dbReference type="SAM" id="Phobius"/>
    </source>
</evidence>
<comment type="subcellular location">
    <subcellularLocation>
        <location evidence="1">Endomembrane system</location>
        <topology evidence="1">Multi-pass membrane protein</topology>
    </subcellularLocation>
</comment>
<dbReference type="PROSITE" id="PS51257">
    <property type="entry name" value="PROKAR_LIPOPROTEIN"/>
    <property type="match status" value="1"/>
</dbReference>
<reference evidence="6 7" key="1">
    <citation type="journal article" date="2011" name="J. Bacteriol.">
        <title>Complete genome sequence and updated annotation of Desulfovibrio alaskensis G20.</title>
        <authorList>
            <person name="Hauser L.J."/>
            <person name="Land M.L."/>
            <person name="Brown S.D."/>
            <person name="Larimer F."/>
            <person name="Keller K.L."/>
            <person name="Rapp-Giles B.J."/>
            <person name="Price M.N."/>
            <person name="Lin M."/>
            <person name="Bruce D.C."/>
            <person name="Detter J.C."/>
            <person name="Tapia R."/>
            <person name="Han C.S."/>
            <person name="Goodwin L.A."/>
            <person name="Cheng J.F."/>
            <person name="Pitluck S."/>
            <person name="Copeland A."/>
            <person name="Lucas S."/>
            <person name="Nolan M."/>
            <person name="Lapidus A.L."/>
            <person name="Palumbo A.V."/>
            <person name="Wall J.D."/>
        </authorList>
    </citation>
    <scope>NUCLEOTIDE SEQUENCE [LARGE SCALE GENOMIC DNA]</scope>
    <source>
        <strain evidence="7">ATCC BAA 1058 / DSM 17464 / G20</strain>
    </source>
</reference>
<dbReference type="InterPro" id="IPR007318">
    <property type="entry name" value="Phopholipid_MeTrfase"/>
</dbReference>
<dbReference type="Gene3D" id="1.20.120.1630">
    <property type="match status" value="1"/>
</dbReference>
<keyword evidence="3 5" id="KW-1133">Transmembrane helix</keyword>
<dbReference type="AlphaFoldDB" id="Q311P0"/>
<evidence type="ECO:0000256" key="2">
    <source>
        <dbReference type="ARBA" id="ARBA00022692"/>
    </source>
</evidence>
<dbReference type="eggNOG" id="COG2020">
    <property type="taxonomic scope" value="Bacteria"/>
</dbReference>
<sequence length="161" mass="17910">MPAKSTAALQPPQVWILPPLFFYACLVAGGVLEFVFPTSLPLSGRFLHVPAGLFLVLAGGAFMMWGHNLFTSRKVQVRTDSPSHMLVAEGAYRYSRNPMYTGGVAIMAGIGVMMASLWLLGAAFMLLLYLHLHVVPREEAYLRAAFGNRYEEFCLSVRRWL</sequence>
<proteinExistence type="predicted"/>
<dbReference type="GO" id="GO:0012505">
    <property type="term" value="C:endomembrane system"/>
    <property type="evidence" value="ECO:0007669"/>
    <property type="project" value="UniProtKB-SubCell"/>
</dbReference>